<dbReference type="Proteomes" id="UP001057877">
    <property type="component" value="Chromosome"/>
</dbReference>
<accession>A0ABY5SB51</accession>
<evidence type="ECO:0000313" key="2">
    <source>
        <dbReference type="Proteomes" id="UP001057877"/>
    </source>
</evidence>
<dbReference type="RefSeq" id="WP_258387240.1">
    <property type="nucleotide sequence ID" value="NZ_CP091430.1"/>
</dbReference>
<sequence>MSDEQYPPLLTAKHVAQICSCHINTAYEIMKQPHRPVWKQGKMVRLLRDDFLEQLKQESKRGA</sequence>
<protein>
    <submittedName>
        <fullName evidence="1">Helix-turn-helix domain-containing protein</fullName>
    </submittedName>
</protein>
<organism evidence="1 2">
    <name type="scientific">Paenibacillus spongiae</name>
    <dbReference type="NCBI Taxonomy" id="2909671"/>
    <lineage>
        <taxon>Bacteria</taxon>
        <taxon>Bacillati</taxon>
        <taxon>Bacillota</taxon>
        <taxon>Bacilli</taxon>
        <taxon>Bacillales</taxon>
        <taxon>Paenibacillaceae</taxon>
        <taxon>Paenibacillus</taxon>
    </lineage>
</organism>
<gene>
    <name evidence="1" type="ORF">L1F29_04865</name>
</gene>
<evidence type="ECO:0000313" key="1">
    <source>
        <dbReference type="EMBL" id="UVI31177.1"/>
    </source>
</evidence>
<proteinExistence type="predicted"/>
<keyword evidence="2" id="KW-1185">Reference proteome</keyword>
<dbReference type="EMBL" id="CP091430">
    <property type="protein sequence ID" value="UVI31177.1"/>
    <property type="molecule type" value="Genomic_DNA"/>
</dbReference>
<reference evidence="1" key="1">
    <citation type="submission" date="2022-01" db="EMBL/GenBank/DDBJ databases">
        <title>Paenibacillus spongiae sp. nov., isolated from marine sponge.</title>
        <authorList>
            <person name="Li Z."/>
            <person name="Zhang M."/>
        </authorList>
    </citation>
    <scope>NUCLEOTIDE SEQUENCE</scope>
    <source>
        <strain evidence="1">PHS-Z3</strain>
    </source>
</reference>
<name>A0ABY5SB51_9BACL</name>